<keyword evidence="2" id="KW-0472">Membrane</keyword>
<dbReference type="EMBL" id="JBBPBM010000004">
    <property type="protein sequence ID" value="KAK8589051.1"/>
    <property type="molecule type" value="Genomic_DNA"/>
</dbReference>
<feature type="transmembrane region" description="Helical" evidence="2">
    <location>
        <begin position="156"/>
        <end position="175"/>
    </location>
</feature>
<feature type="transmembrane region" description="Helical" evidence="2">
    <location>
        <begin position="204"/>
        <end position="226"/>
    </location>
</feature>
<evidence type="ECO:0008006" key="5">
    <source>
        <dbReference type="Google" id="ProtNLM"/>
    </source>
</evidence>
<comment type="caution">
    <text evidence="3">The sequence shown here is derived from an EMBL/GenBank/DDBJ whole genome shotgun (WGS) entry which is preliminary data.</text>
</comment>
<reference evidence="3 4" key="1">
    <citation type="journal article" date="2024" name="G3 (Bethesda)">
        <title>Genome assembly of Hibiscus sabdariffa L. provides insights into metabolisms of medicinal natural products.</title>
        <authorList>
            <person name="Kim T."/>
        </authorList>
    </citation>
    <scope>NUCLEOTIDE SEQUENCE [LARGE SCALE GENOMIC DNA]</scope>
    <source>
        <strain evidence="3">TK-2024</strain>
        <tissue evidence="3">Old leaves</tissue>
    </source>
</reference>
<feature type="region of interest" description="Disordered" evidence="1">
    <location>
        <begin position="50"/>
        <end position="78"/>
    </location>
</feature>
<organism evidence="3 4">
    <name type="scientific">Hibiscus sabdariffa</name>
    <name type="common">roselle</name>
    <dbReference type="NCBI Taxonomy" id="183260"/>
    <lineage>
        <taxon>Eukaryota</taxon>
        <taxon>Viridiplantae</taxon>
        <taxon>Streptophyta</taxon>
        <taxon>Embryophyta</taxon>
        <taxon>Tracheophyta</taxon>
        <taxon>Spermatophyta</taxon>
        <taxon>Magnoliopsida</taxon>
        <taxon>eudicotyledons</taxon>
        <taxon>Gunneridae</taxon>
        <taxon>Pentapetalae</taxon>
        <taxon>rosids</taxon>
        <taxon>malvids</taxon>
        <taxon>Malvales</taxon>
        <taxon>Malvaceae</taxon>
        <taxon>Malvoideae</taxon>
        <taxon>Hibiscus</taxon>
    </lineage>
</organism>
<evidence type="ECO:0000313" key="3">
    <source>
        <dbReference type="EMBL" id="KAK8589051.1"/>
    </source>
</evidence>
<dbReference type="PANTHER" id="PTHR35733:SF1">
    <property type="entry name" value="OS02G0307800 PROTEIN"/>
    <property type="match status" value="1"/>
</dbReference>
<name>A0ABR2FYN8_9ROSI</name>
<proteinExistence type="predicted"/>
<keyword evidence="2" id="KW-1133">Transmembrane helix</keyword>
<dbReference type="Pfam" id="PF11282">
    <property type="entry name" value="DUF3082"/>
    <property type="match status" value="1"/>
</dbReference>
<accession>A0ABR2FYN8</accession>
<evidence type="ECO:0000313" key="4">
    <source>
        <dbReference type="Proteomes" id="UP001472677"/>
    </source>
</evidence>
<sequence length="283" mass="31066">MLQSLLLLPPCPTLLHNPSSSPLFHLQKPTFFSPLSAHSNVHFRPLLAAREPLRTTTEEAEEEEEGNAPIELPPSYSSFSSSSPLQTATTVLLSGAIAAFLFRSIRRRAKRAKELVRNWRLRSSGTKKSLKEKSLNKLKAMGSASIKTKSSKPTPFDALLGSLIAGVIAVFLYKFTTTIEAALNRQTVSDNFSVRQLTITIRTIVNGLCYLATFVYGFNSLGLFLYSGQLVLSPIMEPSMINENETKGEENVGSLGTVKQNVAEGTEFSNSREGEDRNPNGKQ</sequence>
<protein>
    <recommendedName>
        <fullName evidence="5">Transmembrane protein</fullName>
    </recommendedName>
</protein>
<dbReference type="InterPro" id="IPR021434">
    <property type="entry name" value="DUF3082"/>
</dbReference>
<keyword evidence="4" id="KW-1185">Reference proteome</keyword>
<keyword evidence="2" id="KW-0812">Transmembrane</keyword>
<feature type="compositionally biased region" description="Basic and acidic residues" evidence="1">
    <location>
        <begin position="270"/>
        <end position="283"/>
    </location>
</feature>
<gene>
    <name evidence="3" type="ORF">V6N12_023458</name>
</gene>
<evidence type="ECO:0000256" key="2">
    <source>
        <dbReference type="SAM" id="Phobius"/>
    </source>
</evidence>
<dbReference type="PANTHER" id="PTHR35733">
    <property type="entry name" value="OS02G0307800 PROTEIN"/>
    <property type="match status" value="1"/>
</dbReference>
<dbReference type="Proteomes" id="UP001472677">
    <property type="component" value="Unassembled WGS sequence"/>
</dbReference>
<evidence type="ECO:0000256" key="1">
    <source>
        <dbReference type="SAM" id="MobiDB-lite"/>
    </source>
</evidence>
<feature type="region of interest" description="Disordered" evidence="1">
    <location>
        <begin position="262"/>
        <end position="283"/>
    </location>
</feature>